<feature type="domain" description="Calx-beta" evidence="4">
    <location>
        <begin position="2"/>
        <end position="103"/>
    </location>
</feature>
<sequence length="246" mass="27095">IVLGTYDKTDSLVGFNQSSLAINETSKIVNVPIIRSGDFSKSFSLICSTKQQTATEDHDYVGRDSFEQSRVYFQPGEKEKMCSVEVINDDVFEADETFQIKLSDLRGPAEVKLSSMTTMTVTILNDEDSCVISLSEEVYYTEEPSTSDSSVVKSVPILRSGDLTRTSYVRAGTSDGTARAGLDYKPKTEVLKFAPGVSVLDFEVEILHDYEREGHESFRVILGPQDPVSGIFGKIKTATVVIKDSV</sequence>
<keyword evidence="3" id="KW-0106">Calcium</keyword>
<dbReference type="InterPro" id="IPR051561">
    <property type="entry name" value="FRAS1_ECM"/>
</dbReference>
<proteinExistence type="predicted"/>
<comment type="caution">
    <text evidence="5">The sequence shown here is derived from an EMBL/GenBank/DDBJ whole genome shotgun (WGS) entry which is preliminary data.</text>
</comment>
<dbReference type="Proteomes" id="UP000276133">
    <property type="component" value="Unassembled WGS sequence"/>
</dbReference>
<dbReference type="InterPro" id="IPR038081">
    <property type="entry name" value="CalX-like_sf"/>
</dbReference>
<organism evidence="5 6">
    <name type="scientific">Brachionus plicatilis</name>
    <name type="common">Marine rotifer</name>
    <name type="synonym">Brachionus muelleri</name>
    <dbReference type="NCBI Taxonomy" id="10195"/>
    <lineage>
        <taxon>Eukaryota</taxon>
        <taxon>Metazoa</taxon>
        <taxon>Spiralia</taxon>
        <taxon>Gnathifera</taxon>
        <taxon>Rotifera</taxon>
        <taxon>Eurotatoria</taxon>
        <taxon>Monogononta</taxon>
        <taxon>Pseudotrocha</taxon>
        <taxon>Ploima</taxon>
        <taxon>Brachionidae</taxon>
        <taxon>Brachionus</taxon>
    </lineage>
</organism>
<dbReference type="Pfam" id="PF03160">
    <property type="entry name" value="Calx-beta"/>
    <property type="match status" value="2"/>
</dbReference>
<dbReference type="OrthoDB" id="430044at2759"/>
<evidence type="ECO:0000259" key="4">
    <source>
        <dbReference type="SMART" id="SM00237"/>
    </source>
</evidence>
<keyword evidence="6" id="KW-1185">Reference proteome</keyword>
<dbReference type="InterPro" id="IPR003644">
    <property type="entry name" value="Calx_beta"/>
</dbReference>
<feature type="non-terminal residue" evidence="5">
    <location>
        <position position="1"/>
    </location>
</feature>
<dbReference type="GO" id="GO:0007154">
    <property type="term" value="P:cell communication"/>
    <property type="evidence" value="ECO:0007669"/>
    <property type="project" value="InterPro"/>
</dbReference>
<dbReference type="Gene3D" id="2.60.40.2030">
    <property type="match status" value="2"/>
</dbReference>
<gene>
    <name evidence="5" type="ORF">BpHYR1_026629</name>
</gene>
<evidence type="ECO:0000256" key="1">
    <source>
        <dbReference type="ARBA" id="ARBA00022729"/>
    </source>
</evidence>
<dbReference type="PANTHER" id="PTHR45739:SF8">
    <property type="entry name" value="FRAS1-RELATED EXTRACELLULAR MATRIX PROTEIN 1"/>
    <property type="match status" value="1"/>
</dbReference>
<reference evidence="5 6" key="1">
    <citation type="journal article" date="2018" name="Sci. Rep.">
        <title>Genomic signatures of local adaptation to the degree of environmental predictability in rotifers.</title>
        <authorList>
            <person name="Franch-Gras L."/>
            <person name="Hahn C."/>
            <person name="Garcia-Roger E.M."/>
            <person name="Carmona M.J."/>
            <person name="Serra M."/>
            <person name="Gomez A."/>
        </authorList>
    </citation>
    <scope>NUCLEOTIDE SEQUENCE [LARGE SCALE GENOMIC DNA]</scope>
    <source>
        <strain evidence="5">HYR1</strain>
    </source>
</reference>
<dbReference type="GO" id="GO:0009653">
    <property type="term" value="P:anatomical structure morphogenesis"/>
    <property type="evidence" value="ECO:0007669"/>
    <property type="project" value="TreeGrafter"/>
</dbReference>
<protein>
    <submittedName>
        <fullName evidence="5">Extracellular matrix FRAS1</fullName>
    </submittedName>
</protein>
<feature type="non-terminal residue" evidence="5">
    <location>
        <position position="246"/>
    </location>
</feature>
<feature type="domain" description="Calx-beta" evidence="4">
    <location>
        <begin position="119"/>
        <end position="223"/>
    </location>
</feature>
<evidence type="ECO:0000313" key="6">
    <source>
        <dbReference type="Proteomes" id="UP000276133"/>
    </source>
</evidence>
<dbReference type="EMBL" id="REGN01012543">
    <property type="protein sequence ID" value="RMZ95166.1"/>
    <property type="molecule type" value="Genomic_DNA"/>
</dbReference>
<dbReference type="GO" id="GO:0016020">
    <property type="term" value="C:membrane"/>
    <property type="evidence" value="ECO:0007669"/>
    <property type="project" value="InterPro"/>
</dbReference>
<evidence type="ECO:0000313" key="5">
    <source>
        <dbReference type="EMBL" id="RMZ95166.1"/>
    </source>
</evidence>
<evidence type="ECO:0000256" key="2">
    <source>
        <dbReference type="ARBA" id="ARBA00022737"/>
    </source>
</evidence>
<accession>A0A3M7P7V1</accession>
<name>A0A3M7P7V1_BRAPC</name>
<keyword evidence="1" id="KW-0732">Signal</keyword>
<dbReference type="PANTHER" id="PTHR45739">
    <property type="entry name" value="MATRIX PROTEIN, PUTATIVE-RELATED"/>
    <property type="match status" value="1"/>
</dbReference>
<dbReference type="SMART" id="SM00237">
    <property type="entry name" value="Calx_beta"/>
    <property type="match status" value="2"/>
</dbReference>
<evidence type="ECO:0000256" key="3">
    <source>
        <dbReference type="ARBA" id="ARBA00022837"/>
    </source>
</evidence>
<keyword evidence="2" id="KW-0677">Repeat</keyword>
<dbReference type="SUPFAM" id="SSF141072">
    <property type="entry name" value="CalX-like"/>
    <property type="match status" value="2"/>
</dbReference>
<dbReference type="STRING" id="10195.A0A3M7P7V1"/>
<dbReference type="AlphaFoldDB" id="A0A3M7P7V1"/>